<evidence type="ECO:0008006" key="3">
    <source>
        <dbReference type="Google" id="ProtNLM"/>
    </source>
</evidence>
<protein>
    <recommendedName>
        <fullName evidence="3">Hydroxypyruvate isomerase</fullName>
    </recommendedName>
</protein>
<dbReference type="SUPFAM" id="SSF51658">
    <property type="entry name" value="Xylose isomerase-like"/>
    <property type="match status" value="1"/>
</dbReference>
<comment type="caution">
    <text evidence="1">The sequence shown here is derived from an EMBL/GenBank/DDBJ whole genome shotgun (WGS) entry which is preliminary data.</text>
</comment>
<dbReference type="Gene3D" id="3.20.20.150">
    <property type="entry name" value="Divalent-metal-dependent TIM barrel enzymes"/>
    <property type="match status" value="1"/>
</dbReference>
<dbReference type="RefSeq" id="WP_246120017.1">
    <property type="nucleotide sequence ID" value="NZ_SJPF01000002.1"/>
</dbReference>
<gene>
    <name evidence="1" type="ORF">Enr8_18990</name>
</gene>
<accession>A0A5C5V8Z1</accession>
<dbReference type="InterPro" id="IPR036237">
    <property type="entry name" value="Xyl_isomerase-like_sf"/>
</dbReference>
<dbReference type="PROSITE" id="PS51318">
    <property type="entry name" value="TAT"/>
    <property type="match status" value="1"/>
</dbReference>
<evidence type="ECO:0000313" key="1">
    <source>
        <dbReference type="EMBL" id="TWT34490.1"/>
    </source>
</evidence>
<dbReference type="EMBL" id="SJPF01000002">
    <property type="protein sequence ID" value="TWT34490.1"/>
    <property type="molecule type" value="Genomic_DNA"/>
</dbReference>
<dbReference type="PROSITE" id="PS51257">
    <property type="entry name" value="PROKAR_LIPOPROTEIN"/>
    <property type="match status" value="1"/>
</dbReference>
<sequence>MNPPSRDDQNARYSRRSMLAAGVAGAVGGACATSLNSVAKAEEAKVAPGVKNGRINQSIVPWCFKPMSLEDLCGHATRLGMKSIELLQPKDFPTLKKHGLVCALTSSHGFVKGWNDPANHDYCREIMTKNINATADANFPAIITFSGMQNELTDEEGKKKWSPG</sequence>
<proteinExistence type="predicted"/>
<evidence type="ECO:0000313" key="2">
    <source>
        <dbReference type="Proteomes" id="UP000318878"/>
    </source>
</evidence>
<dbReference type="Proteomes" id="UP000318878">
    <property type="component" value="Unassembled WGS sequence"/>
</dbReference>
<name>A0A5C5V8Z1_9BACT</name>
<keyword evidence="2" id="KW-1185">Reference proteome</keyword>
<dbReference type="InterPro" id="IPR006311">
    <property type="entry name" value="TAT_signal"/>
</dbReference>
<dbReference type="AlphaFoldDB" id="A0A5C5V8Z1"/>
<organism evidence="1 2">
    <name type="scientific">Blastopirellula retiformator</name>
    <dbReference type="NCBI Taxonomy" id="2527970"/>
    <lineage>
        <taxon>Bacteria</taxon>
        <taxon>Pseudomonadati</taxon>
        <taxon>Planctomycetota</taxon>
        <taxon>Planctomycetia</taxon>
        <taxon>Pirellulales</taxon>
        <taxon>Pirellulaceae</taxon>
        <taxon>Blastopirellula</taxon>
    </lineage>
</organism>
<reference evidence="1 2" key="1">
    <citation type="submission" date="2019-02" db="EMBL/GenBank/DDBJ databases">
        <title>Deep-cultivation of Planctomycetes and their phenomic and genomic characterization uncovers novel biology.</title>
        <authorList>
            <person name="Wiegand S."/>
            <person name="Jogler M."/>
            <person name="Boedeker C."/>
            <person name="Pinto D."/>
            <person name="Vollmers J."/>
            <person name="Rivas-Marin E."/>
            <person name="Kohn T."/>
            <person name="Peeters S.H."/>
            <person name="Heuer A."/>
            <person name="Rast P."/>
            <person name="Oberbeckmann S."/>
            <person name="Bunk B."/>
            <person name="Jeske O."/>
            <person name="Meyerdierks A."/>
            <person name="Storesund J.E."/>
            <person name="Kallscheuer N."/>
            <person name="Luecker S."/>
            <person name="Lage O.M."/>
            <person name="Pohl T."/>
            <person name="Merkel B.J."/>
            <person name="Hornburger P."/>
            <person name="Mueller R.-W."/>
            <person name="Bruemmer F."/>
            <person name="Labrenz M."/>
            <person name="Spormann A.M."/>
            <person name="Op Den Camp H."/>
            <person name="Overmann J."/>
            <person name="Amann R."/>
            <person name="Jetten M.S.M."/>
            <person name="Mascher T."/>
            <person name="Medema M.H."/>
            <person name="Devos D.P."/>
            <person name="Kaster A.-K."/>
            <person name="Ovreas L."/>
            <person name="Rohde M."/>
            <person name="Galperin M.Y."/>
            <person name="Jogler C."/>
        </authorList>
    </citation>
    <scope>NUCLEOTIDE SEQUENCE [LARGE SCALE GENOMIC DNA]</scope>
    <source>
        <strain evidence="1 2">Enr8</strain>
    </source>
</reference>